<dbReference type="InterPro" id="IPR001646">
    <property type="entry name" value="5peptide_repeat"/>
</dbReference>
<comment type="caution">
    <text evidence="1">The sequence shown here is derived from an EMBL/GenBank/DDBJ whole genome shotgun (WGS) entry which is preliminary data.</text>
</comment>
<gene>
    <name evidence="1" type="ORF">LCGC14_0537050</name>
</gene>
<evidence type="ECO:0000313" key="1">
    <source>
        <dbReference type="EMBL" id="KKN59955.1"/>
    </source>
</evidence>
<accession>A0A0F9RU19</accession>
<dbReference type="PANTHER" id="PTHR14136">
    <property type="entry name" value="BTB_POZ DOMAIN-CONTAINING PROTEIN KCTD9"/>
    <property type="match status" value="1"/>
</dbReference>
<dbReference type="EMBL" id="LAZR01000710">
    <property type="protein sequence ID" value="KKN59955.1"/>
    <property type="molecule type" value="Genomic_DNA"/>
</dbReference>
<dbReference type="Gene3D" id="2.160.20.80">
    <property type="entry name" value="E3 ubiquitin-protein ligase SopA"/>
    <property type="match status" value="1"/>
</dbReference>
<dbReference type="Pfam" id="PF00805">
    <property type="entry name" value="Pentapeptide"/>
    <property type="match status" value="1"/>
</dbReference>
<dbReference type="InterPro" id="IPR051082">
    <property type="entry name" value="Pentapeptide-BTB/POZ_domain"/>
</dbReference>
<reference evidence="1" key="1">
    <citation type="journal article" date="2015" name="Nature">
        <title>Complex archaea that bridge the gap between prokaryotes and eukaryotes.</title>
        <authorList>
            <person name="Spang A."/>
            <person name="Saw J.H."/>
            <person name="Jorgensen S.L."/>
            <person name="Zaremba-Niedzwiedzka K."/>
            <person name="Martijn J."/>
            <person name="Lind A.E."/>
            <person name="van Eijk R."/>
            <person name="Schleper C."/>
            <person name="Guy L."/>
            <person name="Ettema T.J."/>
        </authorList>
    </citation>
    <scope>NUCLEOTIDE SEQUENCE</scope>
</reference>
<proteinExistence type="predicted"/>
<sequence length="229" mass="26463">MKTLKIQIKSFVVERVKVKVLFEYKCTDNTVKKTLEKAVDEKVDLSFADLRFADLSSAYLVFAKLRFAELREADLSSANLSFADLRFADLHSADLRSTDLSFAKLSHATFRFAKGIKINTCLLNILRYQKGKLRAFRWQTKYEVGKTYKEAIKNCDKDEGNSCGRGLNLATLEWCLQDTNFDLSKTYVEVEFDVKDIIAIPYASDGKFRVQKFRVIRKIPKEELRKIIK</sequence>
<organism evidence="1">
    <name type="scientific">marine sediment metagenome</name>
    <dbReference type="NCBI Taxonomy" id="412755"/>
    <lineage>
        <taxon>unclassified sequences</taxon>
        <taxon>metagenomes</taxon>
        <taxon>ecological metagenomes</taxon>
    </lineage>
</organism>
<dbReference type="AlphaFoldDB" id="A0A0F9RU19"/>
<dbReference type="SUPFAM" id="SSF141571">
    <property type="entry name" value="Pentapeptide repeat-like"/>
    <property type="match status" value="1"/>
</dbReference>
<dbReference type="PANTHER" id="PTHR14136:SF17">
    <property type="entry name" value="BTB_POZ DOMAIN-CONTAINING PROTEIN KCTD9"/>
    <property type="match status" value="1"/>
</dbReference>
<protein>
    <recommendedName>
        <fullName evidence="2">Pentapeptide repeat-containing protein</fullName>
    </recommendedName>
</protein>
<evidence type="ECO:0008006" key="2">
    <source>
        <dbReference type="Google" id="ProtNLM"/>
    </source>
</evidence>
<name>A0A0F9RU19_9ZZZZ</name>